<name>X1MU85_9ZZZZ</name>
<proteinExistence type="predicted"/>
<comment type="caution">
    <text evidence="1">The sequence shown here is derived from an EMBL/GenBank/DDBJ whole genome shotgun (WGS) entry which is preliminary data.</text>
</comment>
<organism evidence="1">
    <name type="scientific">marine sediment metagenome</name>
    <dbReference type="NCBI Taxonomy" id="412755"/>
    <lineage>
        <taxon>unclassified sequences</taxon>
        <taxon>metagenomes</taxon>
        <taxon>ecological metagenomes</taxon>
    </lineage>
</organism>
<sequence length="45" mass="5195">SVCGCTFRAEQIKNTKTILRVYTHDTEGVYRRLSTAKNYSRNNQA</sequence>
<evidence type="ECO:0000313" key="1">
    <source>
        <dbReference type="EMBL" id="GAI18270.1"/>
    </source>
</evidence>
<gene>
    <name evidence="1" type="ORF">S06H3_10000</name>
</gene>
<dbReference type="EMBL" id="BARV01004534">
    <property type="protein sequence ID" value="GAI18270.1"/>
    <property type="molecule type" value="Genomic_DNA"/>
</dbReference>
<dbReference type="AlphaFoldDB" id="X1MU85"/>
<accession>X1MU85</accession>
<reference evidence="1" key="1">
    <citation type="journal article" date="2014" name="Front. Microbiol.">
        <title>High frequency of phylogenetically diverse reductive dehalogenase-homologous genes in deep subseafloor sedimentary metagenomes.</title>
        <authorList>
            <person name="Kawai M."/>
            <person name="Futagami T."/>
            <person name="Toyoda A."/>
            <person name="Takaki Y."/>
            <person name="Nishi S."/>
            <person name="Hori S."/>
            <person name="Arai W."/>
            <person name="Tsubouchi T."/>
            <person name="Morono Y."/>
            <person name="Uchiyama I."/>
            <person name="Ito T."/>
            <person name="Fujiyama A."/>
            <person name="Inagaki F."/>
            <person name="Takami H."/>
        </authorList>
    </citation>
    <scope>NUCLEOTIDE SEQUENCE</scope>
    <source>
        <strain evidence="1">Expedition CK06-06</strain>
    </source>
</reference>
<protein>
    <submittedName>
        <fullName evidence="1">Uncharacterized protein</fullName>
    </submittedName>
</protein>
<feature type="non-terminal residue" evidence="1">
    <location>
        <position position="1"/>
    </location>
</feature>